<dbReference type="Proteomes" id="UP001189624">
    <property type="component" value="Chromosome 9"/>
</dbReference>
<reference evidence="1" key="1">
    <citation type="submission" date="2023-10" db="EMBL/GenBank/DDBJ databases">
        <authorList>
            <person name="Domelevo Entfellner J.-B."/>
        </authorList>
    </citation>
    <scope>NUCLEOTIDE SEQUENCE</scope>
</reference>
<proteinExistence type="predicted"/>
<sequence>MKFLPLDGLPQHLIHSSHYSTIAEQIATTLICGQPSCYSSMYKTLSPQAISFGAVSLWLGMEQFSVMLELWPLPYEIVAIPAVNP</sequence>
<dbReference type="EMBL" id="OY731406">
    <property type="protein sequence ID" value="CAJ1974735.1"/>
    <property type="molecule type" value="Genomic_DNA"/>
</dbReference>
<keyword evidence="2" id="KW-1185">Reference proteome</keyword>
<dbReference type="Gramene" id="rna-AYBTSS11_LOCUS26816">
    <property type="protein sequence ID" value="CAJ1974735.1"/>
    <property type="gene ID" value="gene-AYBTSS11_LOCUS26816"/>
</dbReference>
<evidence type="ECO:0000313" key="1">
    <source>
        <dbReference type="EMBL" id="CAJ1974735.1"/>
    </source>
</evidence>
<organism evidence="1 2">
    <name type="scientific">Sphenostylis stenocarpa</name>
    <dbReference type="NCBI Taxonomy" id="92480"/>
    <lineage>
        <taxon>Eukaryota</taxon>
        <taxon>Viridiplantae</taxon>
        <taxon>Streptophyta</taxon>
        <taxon>Embryophyta</taxon>
        <taxon>Tracheophyta</taxon>
        <taxon>Spermatophyta</taxon>
        <taxon>Magnoliopsida</taxon>
        <taxon>eudicotyledons</taxon>
        <taxon>Gunneridae</taxon>
        <taxon>Pentapetalae</taxon>
        <taxon>rosids</taxon>
        <taxon>fabids</taxon>
        <taxon>Fabales</taxon>
        <taxon>Fabaceae</taxon>
        <taxon>Papilionoideae</taxon>
        <taxon>50 kb inversion clade</taxon>
        <taxon>NPAAA clade</taxon>
        <taxon>indigoferoid/millettioid clade</taxon>
        <taxon>Phaseoleae</taxon>
        <taxon>Sphenostylis</taxon>
    </lineage>
</organism>
<protein>
    <submittedName>
        <fullName evidence="1">Uncharacterized protein</fullName>
    </submittedName>
</protein>
<name>A0AA86T9X4_9FABA</name>
<gene>
    <name evidence="1" type="ORF">AYBTSS11_LOCUS26816</name>
</gene>
<accession>A0AA86T9X4</accession>
<dbReference type="AlphaFoldDB" id="A0AA86T9X4"/>
<evidence type="ECO:0000313" key="2">
    <source>
        <dbReference type="Proteomes" id="UP001189624"/>
    </source>
</evidence>